<dbReference type="Gene3D" id="1.10.10.10">
    <property type="entry name" value="Winged helix-like DNA-binding domain superfamily/Winged helix DNA-binding domain"/>
    <property type="match status" value="1"/>
</dbReference>
<dbReference type="InterPro" id="IPR036390">
    <property type="entry name" value="WH_DNA-bd_sf"/>
</dbReference>
<dbReference type="Proteomes" id="UP000028007">
    <property type="component" value="Unassembled WGS sequence"/>
</dbReference>
<dbReference type="PANTHER" id="PTHR33204">
    <property type="entry name" value="TRANSCRIPTIONAL REGULATOR, MARR FAMILY"/>
    <property type="match status" value="1"/>
</dbReference>
<dbReference type="PROSITE" id="PS51118">
    <property type="entry name" value="HTH_HXLR"/>
    <property type="match status" value="1"/>
</dbReference>
<gene>
    <name evidence="5" type="ORF">N180_07435</name>
</gene>
<dbReference type="InterPro" id="IPR002577">
    <property type="entry name" value="HTH_HxlR"/>
</dbReference>
<dbReference type="Pfam" id="PF01638">
    <property type="entry name" value="HxlR"/>
    <property type="match status" value="1"/>
</dbReference>
<evidence type="ECO:0000259" key="4">
    <source>
        <dbReference type="PROSITE" id="PS51118"/>
    </source>
</evidence>
<organism evidence="5 6">
    <name type="scientific">Pedobacter antarcticus 4BY</name>
    <dbReference type="NCBI Taxonomy" id="1358423"/>
    <lineage>
        <taxon>Bacteria</taxon>
        <taxon>Pseudomonadati</taxon>
        <taxon>Bacteroidota</taxon>
        <taxon>Sphingobacteriia</taxon>
        <taxon>Sphingobacteriales</taxon>
        <taxon>Sphingobacteriaceae</taxon>
        <taxon>Pedobacter</taxon>
    </lineage>
</organism>
<dbReference type="EMBL" id="JNFF01000074">
    <property type="protein sequence ID" value="KEQ29371.1"/>
    <property type="molecule type" value="Genomic_DNA"/>
</dbReference>
<name>A0A081PF98_9SPHI</name>
<sequence length="140" mass="16126">MDEIINEIGEKNENYFKLQQSLLLKSSLDESCILNQSLTLIANKWTLLILMALMQGSKRSSELLRQIKGISPKMLNQTLKILISYGMVVRKVFPEVPPRVEYTLTEFGKSTADPLMALLNWSVSWEPQLTKLYKETIYEL</sequence>
<dbReference type="InterPro" id="IPR036388">
    <property type="entry name" value="WH-like_DNA-bd_sf"/>
</dbReference>
<evidence type="ECO:0000256" key="1">
    <source>
        <dbReference type="ARBA" id="ARBA00023015"/>
    </source>
</evidence>
<proteinExistence type="predicted"/>
<protein>
    <submittedName>
        <fullName evidence="5">Transcriptional regulator</fullName>
    </submittedName>
</protein>
<dbReference type="GO" id="GO:0003677">
    <property type="term" value="F:DNA binding"/>
    <property type="evidence" value="ECO:0007669"/>
    <property type="project" value="UniProtKB-KW"/>
</dbReference>
<keyword evidence="2" id="KW-0238">DNA-binding</keyword>
<comment type="caution">
    <text evidence="5">The sequence shown here is derived from an EMBL/GenBank/DDBJ whole genome shotgun (WGS) entry which is preliminary data.</text>
</comment>
<keyword evidence="1" id="KW-0805">Transcription regulation</keyword>
<evidence type="ECO:0000256" key="3">
    <source>
        <dbReference type="ARBA" id="ARBA00023163"/>
    </source>
</evidence>
<dbReference type="AlphaFoldDB" id="A0A081PF98"/>
<evidence type="ECO:0000313" key="6">
    <source>
        <dbReference type="Proteomes" id="UP000028007"/>
    </source>
</evidence>
<reference evidence="5 6" key="1">
    <citation type="journal article" date="1992" name="Int. J. Syst. Bacteriol.">
        <title>Sphingobacterium antarcticus sp. nov. a Psychrotrophic Bacterium from the Soils of Schirmacher Oasis, Antarctica.</title>
        <authorList>
            <person name="Shivaji S."/>
            <person name="Ray M.K."/>
            <person name="Rao N.S."/>
            <person name="Saiserr L."/>
            <person name="Jagannadham M.V."/>
            <person name="Kumar G.S."/>
            <person name="Reddy G."/>
            <person name="Bhargava P.M."/>
        </authorList>
    </citation>
    <scope>NUCLEOTIDE SEQUENCE [LARGE SCALE GENOMIC DNA]</scope>
    <source>
        <strain evidence="5 6">4BY</strain>
    </source>
</reference>
<accession>A0A081PF98</accession>
<evidence type="ECO:0000313" key="5">
    <source>
        <dbReference type="EMBL" id="KEQ29371.1"/>
    </source>
</evidence>
<dbReference type="eggNOG" id="COG1733">
    <property type="taxonomic scope" value="Bacteria"/>
</dbReference>
<keyword evidence="6" id="KW-1185">Reference proteome</keyword>
<dbReference type="RefSeq" id="WP_051760039.1">
    <property type="nucleotide sequence ID" value="NZ_JNFF01000074.1"/>
</dbReference>
<keyword evidence="3" id="KW-0804">Transcription</keyword>
<dbReference type="OrthoDB" id="7678715at2"/>
<feature type="domain" description="HTH hxlR-type" evidence="4">
    <location>
        <begin position="32"/>
        <end position="130"/>
    </location>
</feature>
<dbReference type="SUPFAM" id="SSF46785">
    <property type="entry name" value="Winged helix' DNA-binding domain"/>
    <property type="match status" value="1"/>
</dbReference>
<evidence type="ECO:0000256" key="2">
    <source>
        <dbReference type="ARBA" id="ARBA00023125"/>
    </source>
</evidence>